<dbReference type="AlphaFoldDB" id="A0A8J6HSN1"/>
<keyword evidence="3" id="KW-1185">Reference proteome</keyword>
<protein>
    <submittedName>
        <fullName evidence="2">Uncharacterized protein</fullName>
    </submittedName>
</protein>
<name>A0A8J6HSN1_TENMO</name>
<dbReference type="EMBL" id="JABDTM020014382">
    <property type="protein sequence ID" value="KAH0819508.1"/>
    <property type="molecule type" value="Genomic_DNA"/>
</dbReference>
<reference evidence="2" key="2">
    <citation type="submission" date="2021-08" db="EMBL/GenBank/DDBJ databases">
        <authorList>
            <person name="Eriksson T."/>
        </authorList>
    </citation>
    <scope>NUCLEOTIDE SEQUENCE</scope>
    <source>
        <strain evidence="2">Stoneville</strain>
        <tissue evidence="2">Whole head</tissue>
    </source>
</reference>
<feature type="compositionally biased region" description="Basic and acidic residues" evidence="1">
    <location>
        <begin position="26"/>
        <end position="36"/>
    </location>
</feature>
<evidence type="ECO:0000256" key="1">
    <source>
        <dbReference type="SAM" id="MobiDB-lite"/>
    </source>
</evidence>
<dbReference type="Proteomes" id="UP000719412">
    <property type="component" value="Unassembled WGS sequence"/>
</dbReference>
<reference evidence="2" key="1">
    <citation type="journal article" date="2020" name="J Insects Food Feed">
        <title>The yellow mealworm (Tenebrio molitor) genome: a resource for the emerging insects as food and feed industry.</title>
        <authorList>
            <person name="Eriksson T."/>
            <person name="Andere A."/>
            <person name="Kelstrup H."/>
            <person name="Emery V."/>
            <person name="Picard C."/>
        </authorList>
    </citation>
    <scope>NUCLEOTIDE SEQUENCE</scope>
    <source>
        <strain evidence="2">Stoneville</strain>
        <tissue evidence="2">Whole head</tissue>
    </source>
</reference>
<accession>A0A8J6HSN1</accession>
<feature type="compositionally biased region" description="Basic and acidic residues" evidence="1">
    <location>
        <begin position="72"/>
        <end position="87"/>
    </location>
</feature>
<gene>
    <name evidence="2" type="ORF">GEV33_003283</name>
</gene>
<organism evidence="2 3">
    <name type="scientific">Tenebrio molitor</name>
    <name type="common">Yellow mealworm beetle</name>
    <dbReference type="NCBI Taxonomy" id="7067"/>
    <lineage>
        <taxon>Eukaryota</taxon>
        <taxon>Metazoa</taxon>
        <taxon>Ecdysozoa</taxon>
        <taxon>Arthropoda</taxon>
        <taxon>Hexapoda</taxon>
        <taxon>Insecta</taxon>
        <taxon>Pterygota</taxon>
        <taxon>Neoptera</taxon>
        <taxon>Endopterygota</taxon>
        <taxon>Coleoptera</taxon>
        <taxon>Polyphaga</taxon>
        <taxon>Cucujiformia</taxon>
        <taxon>Tenebrionidae</taxon>
        <taxon>Tenebrio</taxon>
    </lineage>
</organism>
<evidence type="ECO:0000313" key="2">
    <source>
        <dbReference type="EMBL" id="KAH0819508.1"/>
    </source>
</evidence>
<feature type="compositionally biased region" description="Basic and acidic residues" evidence="1">
    <location>
        <begin position="54"/>
        <end position="65"/>
    </location>
</feature>
<feature type="compositionally biased region" description="Polar residues" evidence="1">
    <location>
        <begin position="123"/>
        <end position="134"/>
    </location>
</feature>
<feature type="region of interest" description="Disordered" evidence="1">
    <location>
        <begin position="23"/>
        <end position="134"/>
    </location>
</feature>
<comment type="caution">
    <text evidence="2">The sequence shown here is derived from an EMBL/GenBank/DDBJ whole genome shotgun (WGS) entry which is preliminary data.</text>
</comment>
<proteinExistence type="predicted"/>
<sequence length="134" mass="14893">MMIVESYKIDPFLVICVGVCRGKRRGSGEGEEDRRVQGVRTQTSESGFAGPRRKVPEGPNARERICWSPTEGSRRTAHARERSHIPRPDFVVLRDPAEITEERPKAPEASTVPDDQDQDEDSPVTSPPNDGTNP</sequence>
<feature type="compositionally biased region" description="Basic and acidic residues" evidence="1">
    <location>
        <begin position="95"/>
        <end position="106"/>
    </location>
</feature>
<evidence type="ECO:0000313" key="3">
    <source>
        <dbReference type="Proteomes" id="UP000719412"/>
    </source>
</evidence>